<protein>
    <submittedName>
        <fullName evidence="3">Class V aminotransferase</fullName>
    </submittedName>
</protein>
<sequence length="366" mass="37895">MPTATPVPAAAPASASSATPGPADHRDLFEAGPGYLSACTMGLPTRETVARLRDDLTQWSAGGSTAHGYGGVVEGVRASYAGLVGVDVGSVAIGSQTASFVSVLAAAVPAGAEVLCVAGDFSSLTYPFVVAEARGVTVRHVPLEELAGEIGPRTHLVAFSLVQSADGRVADVAAIREAARIHDAFTLCDTTQAAGAMPVDASLFDATACHSYKWLCAPRGAAFLTLSDRYRRTLVPVQANWYAGADVWASCYGPAMALADDARAFDVSPAFGAWVGAAPAIALFARLDLDAVHRRNAELGDLVSAGLGIEQRGQAIVTWPDADGADLARLGAAGIVASGRAGRARIAFHLWNDEDDVERVVRALRR</sequence>
<dbReference type="InterPro" id="IPR015421">
    <property type="entry name" value="PyrdxlP-dep_Trfase_major"/>
</dbReference>
<dbReference type="InterPro" id="IPR015422">
    <property type="entry name" value="PyrdxlP-dep_Trfase_small"/>
</dbReference>
<evidence type="ECO:0000313" key="3">
    <source>
        <dbReference type="EMBL" id="OQJ61743.1"/>
    </source>
</evidence>
<dbReference type="SUPFAM" id="SSF53383">
    <property type="entry name" value="PLP-dependent transferases"/>
    <property type="match status" value="1"/>
</dbReference>
<evidence type="ECO:0000259" key="2">
    <source>
        <dbReference type="Pfam" id="PF00266"/>
    </source>
</evidence>
<dbReference type="PANTHER" id="PTHR43586">
    <property type="entry name" value="CYSTEINE DESULFURASE"/>
    <property type="match status" value="1"/>
</dbReference>
<proteinExistence type="predicted"/>
<evidence type="ECO:0000313" key="4">
    <source>
        <dbReference type="Proteomes" id="UP000215316"/>
    </source>
</evidence>
<keyword evidence="4" id="KW-1185">Reference proteome</keyword>
<dbReference type="Proteomes" id="UP000215316">
    <property type="component" value="Unassembled WGS sequence"/>
</dbReference>
<dbReference type="Gene3D" id="3.40.640.10">
    <property type="entry name" value="Type I PLP-dependent aspartate aminotransferase-like (Major domain)"/>
    <property type="match status" value="1"/>
</dbReference>
<dbReference type="InterPro" id="IPR000192">
    <property type="entry name" value="Aminotrans_V_dom"/>
</dbReference>
<dbReference type="GO" id="GO:0008483">
    <property type="term" value="F:transaminase activity"/>
    <property type="evidence" value="ECO:0007669"/>
    <property type="project" value="UniProtKB-KW"/>
</dbReference>
<keyword evidence="3" id="KW-0032">Aminotransferase</keyword>
<feature type="region of interest" description="Disordered" evidence="1">
    <location>
        <begin position="1"/>
        <end position="26"/>
    </location>
</feature>
<comment type="caution">
    <text evidence="3">The sequence shown here is derived from an EMBL/GenBank/DDBJ whole genome shotgun (WGS) entry which is preliminary data.</text>
</comment>
<evidence type="ECO:0000256" key="1">
    <source>
        <dbReference type="SAM" id="MobiDB-lite"/>
    </source>
</evidence>
<gene>
    <name evidence="3" type="ORF">B5P24_01190</name>
</gene>
<reference evidence="3" key="1">
    <citation type="submission" date="2017-08" db="EMBL/GenBank/DDBJ databases">
        <title>Genomes of multiple Clavibacter strains from different subspecies.</title>
        <authorList>
            <person name="Yuan X.-K."/>
            <person name="Li X.-S."/>
            <person name="Nie J."/>
            <person name="De Boer S.H."/>
        </authorList>
    </citation>
    <scope>NUCLEOTIDE SEQUENCE [LARGE SCALE GENOMIC DNA]</scope>
    <source>
        <strain evidence="3">ATCC 33566</strain>
    </source>
</reference>
<dbReference type="EMBL" id="MZMQ01000001">
    <property type="protein sequence ID" value="OQJ61743.1"/>
    <property type="molecule type" value="Genomic_DNA"/>
</dbReference>
<organism evidence="3 4">
    <name type="scientific">Clavibacter tessellarius</name>
    <dbReference type="NCBI Taxonomy" id="31965"/>
    <lineage>
        <taxon>Bacteria</taxon>
        <taxon>Bacillati</taxon>
        <taxon>Actinomycetota</taxon>
        <taxon>Actinomycetes</taxon>
        <taxon>Micrococcales</taxon>
        <taxon>Microbacteriaceae</taxon>
        <taxon>Clavibacter</taxon>
    </lineage>
</organism>
<dbReference type="PANTHER" id="PTHR43586:SF21">
    <property type="entry name" value="PYRIDOXAL PHOSPHATE (PLP)-DEPENDENT ASPARTATE AMINOTRANSFERASE SUPERFAMILY"/>
    <property type="match status" value="1"/>
</dbReference>
<dbReference type="InterPro" id="IPR015424">
    <property type="entry name" value="PyrdxlP-dep_Trfase"/>
</dbReference>
<dbReference type="AlphaFoldDB" id="A0A225CH62"/>
<feature type="compositionally biased region" description="Low complexity" evidence="1">
    <location>
        <begin position="1"/>
        <end position="22"/>
    </location>
</feature>
<dbReference type="Pfam" id="PF00266">
    <property type="entry name" value="Aminotran_5"/>
    <property type="match status" value="1"/>
</dbReference>
<feature type="domain" description="Aminotransferase class V" evidence="2">
    <location>
        <begin position="99"/>
        <end position="307"/>
    </location>
</feature>
<name>A0A225CH62_9MICO</name>
<dbReference type="RefSeq" id="WP_237583470.1">
    <property type="nucleotide sequence ID" value="NZ_CP040788.1"/>
</dbReference>
<dbReference type="Gene3D" id="3.90.1150.10">
    <property type="entry name" value="Aspartate Aminotransferase, domain 1"/>
    <property type="match status" value="1"/>
</dbReference>
<keyword evidence="3" id="KW-0808">Transferase</keyword>
<accession>A0A225CH62</accession>